<accession>A0A2A3YED3</accession>
<evidence type="ECO:0000313" key="1">
    <source>
        <dbReference type="EMBL" id="PCC37601.1"/>
    </source>
</evidence>
<organism evidence="1 2">
    <name type="scientific">Brachybacterium alimentarium</name>
    <dbReference type="NCBI Taxonomy" id="47845"/>
    <lineage>
        <taxon>Bacteria</taxon>
        <taxon>Bacillati</taxon>
        <taxon>Actinomycetota</taxon>
        <taxon>Actinomycetes</taxon>
        <taxon>Micrococcales</taxon>
        <taxon>Dermabacteraceae</taxon>
        <taxon>Brachybacterium</taxon>
    </lineage>
</organism>
<dbReference type="AlphaFoldDB" id="A0A2A3YED3"/>
<dbReference type="EMBL" id="NRGR01000058">
    <property type="protein sequence ID" value="PCC37601.1"/>
    <property type="molecule type" value="Genomic_DNA"/>
</dbReference>
<gene>
    <name evidence="1" type="ORF">CIK66_18475</name>
</gene>
<reference evidence="1 2" key="1">
    <citation type="journal article" date="2017" name="Elife">
        <title>Extensive horizontal gene transfer in cheese-associated bacteria.</title>
        <authorList>
            <person name="Bonham K.S."/>
            <person name="Wolfe B.E."/>
            <person name="Dutton R.J."/>
        </authorList>
    </citation>
    <scope>NUCLEOTIDE SEQUENCE [LARGE SCALE GENOMIC DNA]</scope>
    <source>
        <strain evidence="1 2">341_9</strain>
    </source>
</reference>
<dbReference type="Proteomes" id="UP000218598">
    <property type="component" value="Unassembled WGS sequence"/>
</dbReference>
<protein>
    <submittedName>
        <fullName evidence="1">Uncharacterized protein</fullName>
    </submittedName>
</protein>
<sequence>MNDSRGCEQQSVATGVADSEAFRHFFQRAESLQYSHLLAIEVRRPFNGFMIGAAELPSDHSMILV</sequence>
<comment type="caution">
    <text evidence="1">The sequence shown here is derived from an EMBL/GenBank/DDBJ whole genome shotgun (WGS) entry which is preliminary data.</text>
</comment>
<name>A0A2A3YED3_9MICO</name>
<evidence type="ECO:0000313" key="2">
    <source>
        <dbReference type="Proteomes" id="UP000218598"/>
    </source>
</evidence>
<keyword evidence="2" id="KW-1185">Reference proteome</keyword>
<proteinExistence type="predicted"/>